<proteinExistence type="predicted"/>
<evidence type="ECO:0000313" key="4">
    <source>
        <dbReference type="Proteomes" id="UP000240883"/>
    </source>
</evidence>
<protein>
    <submittedName>
        <fullName evidence="3">Uncharacterized protein</fullName>
    </submittedName>
</protein>
<feature type="signal peptide" evidence="2">
    <location>
        <begin position="1"/>
        <end position="29"/>
    </location>
</feature>
<dbReference type="EMBL" id="KZ678137">
    <property type="protein sequence ID" value="PSN65228.1"/>
    <property type="molecule type" value="Genomic_DNA"/>
</dbReference>
<evidence type="ECO:0000256" key="1">
    <source>
        <dbReference type="SAM" id="MobiDB-lite"/>
    </source>
</evidence>
<evidence type="ECO:0000256" key="2">
    <source>
        <dbReference type="SAM" id="SignalP"/>
    </source>
</evidence>
<name>A0A2T2NJL1_CORCC</name>
<feature type="region of interest" description="Disordered" evidence="1">
    <location>
        <begin position="75"/>
        <end position="106"/>
    </location>
</feature>
<keyword evidence="4" id="KW-1185">Reference proteome</keyword>
<gene>
    <name evidence="3" type="ORF">BS50DRAFT_53725</name>
</gene>
<reference evidence="3 4" key="1">
    <citation type="journal article" date="2018" name="Front. Microbiol.">
        <title>Genome-Wide Analysis of Corynespora cassiicola Leaf Fall Disease Putative Effectors.</title>
        <authorList>
            <person name="Lopez D."/>
            <person name="Ribeiro S."/>
            <person name="Label P."/>
            <person name="Fumanal B."/>
            <person name="Venisse J.S."/>
            <person name="Kohler A."/>
            <person name="de Oliveira R.R."/>
            <person name="Labutti K."/>
            <person name="Lipzen A."/>
            <person name="Lail K."/>
            <person name="Bauer D."/>
            <person name="Ohm R.A."/>
            <person name="Barry K.W."/>
            <person name="Spatafora J."/>
            <person name="Grigoriev I.V."/>
            <person name="Martin F.M."/>
            <person name="Pujade-Renaud V."/>
        </authorList>
    </citation>
    <scope>NUCLEOTIDE SEQUENCE [LARGE SCALE GENOMIC DNA]</scope>
    <source>
        <strain evidence="3 4">Philippines</strain>
    </source>
</reference>
<feature type="chain" id="PRO_5015647092" evidence="2">
    <location>
        <begin position="30"/>
        <end position="106"/>
    </location>
</feature>
<evidence type="ECO:0000313" key="3">
    <source>
        <dbReference type="EMBL" id="PSN65228.1"/>
    </source>
</evidence>
<sequence>MFSPYSSSRAVFFLVPIAGLLSLLSGLSAFESTYVPPVFASSTGSLHAATPGLDFPYESRYRSNRRWITPAMQVEGDPRGNISVGWGDRRNHAHAGDSPDHPQSCA</sequence>
<accession>A0A2T2NJL1</accession>
<dbReference type="Proteomes" id="UP000240883">
    <property type="component" value="Unassembled WGS sequence"/>
</dbReference>
<organism evidence="3 4">
    <name type="scientific">Corynespora cassiicola Philippines</name>
    <dbReference type="NCBI Taxonomy" id="1448308"/>
    <lineage>
        <taxon>Eukaryota</taxon>
        <taxon>Fungi</taxon>
        <taxon>Dikarya</taxon>
        <taxon>Ascomycota</taxon>
        <taxon>Pezizomycotina</taxon>
        <taxon>Dothideomycetes</taxon>
        <taxon>Pleosporomycetidae</taxon>
        <taxon>Pleosporales</taxon>
        <taxon>Corynesporascaceae</taxon>
        <taxon>Corynespora</taxon>
    </lineage>
</organism>
<feature type="compositionally biased region" description="Basic and acidic residues" evidence="1">
    <location>
        <begin position="87"/>
        <end position="100"/>
    </location>
</feature>
<dbReference type="AlphaFoldDB" id="A0A2T2NJL1"/>
<keyword evidence="2" id="KW-0732">Signal</keyword>